<dbReference type="Proteomes" id="UP000008136">
    <property type="component" value="Chromosome"/>
</dbReference>
<dbReference type="STRING" id="693661.Arcve_0653"/>
<accession>F2KR36</accession>
<keyword evidence="1" id="KW-0812">Transmembrane</keyword>
<reference evidence="2 3" key="1">
    <citation type="submission" date="2011-03" db="EMBL/GenBank/DDBJ databases">
        <title>The complete genome of Archaeoglobus veneficus SNP6.</title>
        <authorList>
            <consortium name="US DOE Joint Genome Institute (JGI-PGF)"/>
            <person name="Lucas S."/>
            <person name="Copeland A."/>
            <person name="Lapidus A."/>
            <person name="Bruce D."/>
            <person name="Goodwin L."/>
            <person name="Pitluck S."/>
            <person name="Kyrpides N."/>
            <person name="Mavromatis K."/>
            <person name="Pagani I."/>
            <person name="Ivanova N."/>
            <person name="Mikhailova N."/>
            <person name="Lu M."/>
            <person name="Detter J.C."/>
            <person name="Tapia R."/>
            <person name="Han C."/>
            <person name="Land M."/>
            <person name="Hauser L."/>
            <person name="Markowitz V."/>
            <person name="Cheng J.-F."/>
            <person name="Hugenholtz P."/>
            <person name="Woyke T."/>
            <person name="Wu D."/>
            <person name="Spring S."/>
            <person name="Brambilla E."/>
            <person name="Klenk H.-P."/>
            <person name="Eisen J.A."/>
        </authorList>
    </citation>
    <scope>NUCLEOTIDE SEQUENCE [LARGE SCALE GENOMIC DNA]</scope>
    <source>
        <strain evidence="3">SNP6</strain>
    </source>
</reference>
<evidence type="ECO:0000313" key="2">
    <source>
        <dbReference type="EMBL" id="AEA46673.1"/>
    </source>
</evidence>
<dbReference type="KEGG" id="ave:Arcve_0653"/>
<dbReference type="HOGENOM" id="CLU_3353802_0_0_2"/>
<evidence type="ECO:0000256" key="1">
    <source>
        <dbReference type="SAM" id="Phobius"/>
    </source>
</evidence>
<protein>
    <submittedName>
        <fullName evidence="2">Uncharacterized protein</fullName>
    </submittedName>
</protein>
<keyword evidence="1" id="KW-1133">Transmembrane helix</keyword>
<organism evidence="2 3">
    <name type="scientific">Archaeoglobus veneficus (strain DSM 11195 / SNP6)</name>
    <dbReference type="NCBI Taxonomy" id="693661"/>
    <lineage>
        <taxon>Archaea</taxon>
        <taxon>Methanobacteriati</taxon>
        <taxon>Methanobacteriota</taxon>
        <taxon>Archaeoglobi</taxon>
        <taxon>Archaeoglobales</taxon>
        <taxon>Archaeoglobaceae</taxon>
        <taxon>Archaeoglobus</taxon>
    </lineage>
</organism>
<feature type="transmembrane region" description="Helical" evidence="1">
    <location>
        <begin position="12"/>
        <end position="35"/>
    </location>
</feature>
<keyword evidence="3" id="KW-1185">Reference proteome</keyword>
<dbReference type="AlphaFoldDB" id="F2KR36"/>
<proteinExistence type="predicted"/>
<gene>
    <name evidence="2" type="ordered locus">Arcve_0653</name>
</gene>
<keyword evidence="1" id="KW-0472">Membrane</keyword>
<sequence length="36" mass="4108">MKILVVDAQCIGFGFCVSLKMASISVLNKIVFLWWF</sequence>
<dbReference type="EMBL" id="CP002588">
    <property type="protein sequence ID" value="AEA46673.1"/>
    <property type="molecule type" value="Genomic_DNA"/>
</dbReference>
<evidence type="ECO:0000313" key="3">
    <source>
        <dbReference type="Proteomes" id="UP000008136"/>
    </source>
</evidence>
<name>F2KR36_ARCVS</name>